<dbReference type="CDD" id="cd11304">
    <property type="entry name" value="Cadherin_repeat"/>
    <property type="match status" value="1"/>
</dbReference>
<dbReference type="GO" id="GO:0016020">
    <property type="term" value="C:membrane"/>
    <property type="evidence" value="ECO:0007669"/>
    <property type="project" value="InterPro"/>
</dbReference>
<accession>A0A851GKM0</accession>
<proteinExistence type="predicted"/>
<evidence type="ECO:0000256" key="1">
    <source>
        <dbReference type="SAM" id="SignalP"/>
    </source>
</evidence>
<dbReference type="GO" id="GO:0007156">
    <property type="term" value="P:homophilic cell adhesion via plasma membrane adhesion molecules"/>
    <property type="evidence" value="ECO:0007669"/>
    <property type="project" value="InterPro"/>
</dbReference>
<feature type="domain" description="LTD" evidence="3">
    <location>
        <begin position="113"/>
        <end position="230"/>
    </location>
</feature>
<keyword evidence="1" id="KW-0732">Signal</keyword>
<gene>
    <name evidence="4" type="ORF">HW115_08440</name>
</gene>
<dbReference type="InterPro" id="IPR036415">
    <property type="entry name" value="Lamin_tail_dom_sf"/>
</dbReference>
<dbReference type="InterPro" id="IPR013783">
    <property type="entry name" value="Ig-like_fold"/>
</dbReference>
<dbReference type="GO" id="GO:0005509">
    <property type="term" value="F:calcium ion binding"/>
    <property type="evidence" value="ECO:0007669"/>
    <property type="project" value="InterPro"/>
</dbReference>
<dbReference type="Pfam" id="PF00932">
    <property type="entry name" value="LTD"/>
    <property type="match status" value="1"/>
</dbReference>
<dbReference type="SUPFAM" id="SSF49313">
    <property type="entry name" value="Cadherin-like"/>
    <property type="match status" value="1"/>
</dbReference>
<dbReference type="PROSITE" id="PS51841">
    <property type="entry name" value="LTD"/>
    <property type="match status" value="1"/>
</dbReference>
<feature type="signal peptide" evidence="1">
    <location>
        <begin position="1"/>
        <end position="20"/>
    </location>
</feature>
<organism evidence="4 5">
    <name type="scientific">Oceaniferula marina</name>
    <dbReference type="NCBI Taxonomy" id="2748318"/>
    <lineage>
        <taxon>Bacteria</taxon>
        <taxon>Pseudomonadati</taxon>
        <taxon>Verrucomicrobiota</taxon>
        <taxon>Verrucomicrobiia</taxon>
        <taxon>Verrucomicrobiales</taxon>
        <taxon>Verrucomicrobiaceae</taxon>
        <taxon>Oceaniferula</taxon>
    </lineage>
</organism>
<dbReference type="RefSeq" id="WP_178932184.1">
    <property type="nucleotide sequence ID" value="NZ_JACBAZ010000003.1"/>
</dbReference>
<dbReference type="Gene3D" id="2.60.40.10">
    <property type="entry name" value="Immunoglobulins"/>
    <property type="match status" value="1"/>
</dbReference>
<dbReference type="SUPFAM" id="SSF74853">
    <property type="entry name" value="Lamin A/C globular tail domain"/>
    <property type="match status" value="1"/>
</dbReference>
<protein>
    <submittedName>
        <fullName evidence="4">Lamin tail domain-containing protein</fullName>
    </submittedName>
</protein>
<sequence length="1501" mass="165337">MKVAILFILLIVGVTSHHLAAAEAPANISLGSIEIPTTTRTGSFVAKIVAEDTDSGDTHHYALVPGSGATHNSLFSISGDELLAQANFSSEVGNDFSIRIRVTDSDGLSFERSFTLNVITASTSIVINEIHYDPDDNLLNGEFIEIYNSGVSSVNLAGWRFDKGIDYTFPNGARLAPGAYIVLAKSPATIQAAFGVIAHGPWSGNLNGDGEGVRLLNGLGETVDQVDYKVGFPWPVASSGEGSSMELLHHLLDNDLGSSWRASPLFSEVSESTLLGFQSTGWSWRAGDTEASMPVSEWRQPNFVEDGSWAANQQLPIGYGDVTGVTLNTTITGMRYNYGCIFLRNTFAIAEGEIPSTIRINSTSDDGMVIWINGVEVERKRFDGDALIGGLATNQFNEGTYEAVTIQNAAEFLVAGNNTITVQVFNTQLDSSDLGFDIEVVRPAQPLTAETGPSPGQQNRVFTSSVAPNIRQVDHSPQAPISSESVVITAKVTDPEGVDGVELRYQTVMPGAFVPSRTPRSVSEILANPEDAPPLNDEFENPANWTHLVMVDNGTNGDAVAGDNVYTVSLPAQAHRTLVRYRIQITDSEGTSALVPYEDDASLNFAYFVYNGVPDYTASTASVHPDGAGHVWPKEAISRVPVYHWLIRPQDMQTLQAYEGSQQFTNNGTDAELAARRAYDWEGAMVYDGVVYDHVRVRLRGGNSRYGDFDGRFHQGKRHYKFKFNKGYYFAAHNNEGKPYKRKWSVLNVSRMYGTKGGNAWGLTEKMGERLYRTMGVPVQKTHWFQFRVVDDASEAPDQYGGDFWGIQIAQERYDVRFLESRDMTKGNLYKLSDFIFDADRQRRYQSSDMVSDGSEFDNIRFNLHGGQTANWLNEHVNYDQWYRYSAVGEAIRHYDIFPEPTGRHRLKNVVWYFDPVGNDPTRGQLWQLPYDYDASWGPSFNEGWDHANNGLYGHVQIDGQPYIDKSDMKIAHRNVLRSFRDLVWQPDQINNLLDHFEVFLSELSKADQDRWRNAPSSEGTANDDPLSEKVTSMKGFAFTGWNEGSGPGVGDGGRASFLDSISDALDAGKLPVTPSITYTGAAGFPTDALEFQSSAFSDPQGNGTFSAMEWRIGEIEDPLAPSWEAAKEFILENDLIWGSGELTSFNSLIDIPNGALKVGHTYRARVRHKDSSGRWGHWSLPVEFTAGLPLAYGTLKDNLMVSEFMYHPADASGPETAAGFSNSDFEYIELHNISETLSLDLMDVRFTKGVDFDFSSGSVTSLGPKEFVLVVKNTAAFTFRYGSEFPIAGEWDSDQRLSNGGEQIKLSFGSGTAIHDFIYSDNAPWPTSPDGDGSSLTLIRPETAPDHTLSSNWRASHATMGTPGFLETEGPFASWMATHHLINPLGDTYISDIPNIVSYALGLDIVVPASSSMTRAKIVEIDSDQYSAISFNRRIEATDASYQIEVSDNLEDWDIDPGDDSVTTLGAVINNGDGTEEVTIRLVQPMTEGNKFLRLRISVN</sequence>
<feature type="chain" id="PRO_5032850850" evidence="1">
    <location>
        <begin position="21"/>
        <end position="1501"/>
    </location>
</feature>
<name>A0A851GKM0_9BACT</name>
<dbReference type="Gene3D" id="2.60.120.260">
    <property type="entry name" value="Galactose-binding domain-like"/>
    <property type="match status" value="1"/>
</dbReference>
<evidence type="ECO:0000313" key="4">
    <source>
        <dbReference type="EMBL" id="NWK55637.1"/>
    </source>
</evidence>
<evidence type="ECO:0000259" key="3">
    <source>
        <dbReference type="PROSITE" id="PS51841"/>
    </source>
</evidence>
<feature type="domain" description="Cadherin" evidence="2">
    <location>
        <begin position="27"/>
        <end position="143"/>
    </location>
</feature>
<dbReference type="Proteomes" id="UP000557872">
    <property type="component" value="Unassembled WGS sequence"/>
</dbReference>
<keyword evidence="5" id="KW-1185">Reference proteome</keyword>
<dbReference type="PROSITE" id="PS50268">
    <property type="entry name" value="CADHERIN_2"/>
    <property type="match status" value="1"/>
</dbReference>
<dbReference type="InterPro" id="IPR015919">
    <property type="entry name" value="Cadherin-like_sf"/>
</dbReference>
<dbReference type="NCBIfam" id="NF041940">
    <property type="entry name" value="choice_anch_X"/>
    <property type="match status" value="1"/>
</dbReference>
<dbReference type="InterPro" id="IPR001322">
    <property type="entry name" value="Lamin_tail_dom"/>
</dbReference>
<dbReference type="InterPro" id="IPR002126">
    <property type="entry name" value="Cadherin-like_dom"/>
</dbReference>
<comment type="caution">
    <text evidence="4">The sequence shown here is derived from an EMBL/GenBank/DDBJ whole genome shotgun (WGS) entry which is preliminary data.</text>
</comment>
<dbReference type="Gene3D" id="2.60.40.60">
    <property type="entry name" value="Cadherins"/>
    <property type="match status" value="1"/>
</dbReference>
<evidence type="ECO:0000259" key="2">
    <source>
        <dbReference type="PROSITE" id="PS50268"/>
    </source>
</evidence>
<dbReference type="Gene3D" id="2.60.40.1260">
    <property type="entry name" value="Lamin Tail domain"/>
    <property type="match status" value="1"/>
</dbReference>
<evidence type="ECO:0000313" key="5">
    <source>
        <dbReference type="Proteomes" id="UP000557872"/>
    </source>
</evidence>
<reference evidence="4 5" key="1">
    <citation type="submission" date="2020-07" db="EMBL/GenBank/DDBJ databases">
        <title>Roseicoccus Jingziensis gen. nov., sp. nov., isolated from coastal seawater.</title>
        <authorList>
            <person name="Feng X."/>
        </authorList>
    </citation>
    <scope>NUCLEOTIDE SEQUENCE [LARGE SCALE GENOMIC DNA]</scope>
    <source>
        <strain evidence="4 5">N1E253</strain>
    </source>
</reference>
<dbReference type="EMBL" id="JACBAZ010000003">
    <property type="protein sequence ID" value="NWK55637.1"/>
    <property type="molecule type" value="Genomic_DNA"/>
</dbReference>